<dbReference type="PANTHER" id="PTHR24189:SF73">
    <property type="entry name" value="ANKYRIN REPEAT AND SOCS BOX-CONTAINING 15B"/>
    <property type="match status" value="1"/>
</dbReference>
<evidence type="ECO:0000256" key="4">
    <source>
        <dbReference type="SAM" id="MobiDB-lite"/>
    </source>
</evidence>
<evidence type="ECO:0000313" key="5">
    <source>
        <dbReference type="EMBL" id="CAH4031019.1"/>
    </source>
</evidence>
<dbReference type="InterPro" id="IPR002110">
    <property type="entry name" value="Ankyrin_rpt"/>
</dbReference>
<dbReference type="Pfam" id="PF12796">
    <property type="entry name" value="Ank_2"/>
    <property type="match status" value="1"/>
</dbReference>
<evidence type="ECO:0000256" key="3">
    <source>
        <dbReference type="PROSITE-ProRule" id="PRU00023"/>
    </source>
</evidence>
<evidence type="ECO:0000256" key="1">
    <source>
        <dbReference type="ARBA" id="ARBA00022737"/>
    </source>
</evidence>
<feature type="repeat" description="ANK" evidence="3">
    <location>
        <begin position="105"/>
        <end position="137"/>
    </location>
</feature>
<gene>
    <name evidence="5" type="ORF">PIBRA_LOCUS7599</name>
</gene>
<name>A0A9P0TM11_PIEBR</name>
<keyword evidence="2 3" id="KW-0040">ANK repeat</keyword>
<proteinExistence type="predicted"/>
<evidence type="ECO:0000313" key="6">
    <source>
        <dbReference type="Proteomes" id="UP001152562"/>
    </source>
</evidence>
<evidence type="ECO:0000256" key="2">
    <source>
        <dbReference type="ARBA" id="ARBA00023043"/>
    </source>
</evidence>
<feature type="repeat" description="ANK" evidence="3">
    <location>
        <begin position="138"/>
        <end position="170"/>
    </location>
</feature>
<accession>A0A9P0TM11</accession>
<keyword evidence="6" id="KW-1185">Reference proteome</keyword>
<dbReference type="SMART" id="SM00248">
    <property type="entry name" value="ANK"/>
    <property type="match status" value="2"/>
</dbReference>
<feature type="region of interest" description="Disordered" evidence="4">
    <location>
        <begin position="1"/>
        <end position="25"/>
    </location>
</feature>
<dbReference type="AlphaFoldDB" id="A0A9P0TM11"/>
<protein>
    <recommendedName>
        <fullName evidence="7">Ankyrin repeat domain-containing protein 49</fullName>
    </recommendedName>
</protein>
<comment type="caution">
    <text evidence="5">The sequence shown here is derived from an EMBL/GenBank/DDBJ whole genome shotgun (WGS) entry which is preliminary data.</text>
</comment>
<dbReference type="Proteomes" id="UP001152562">
    <property type="component" value="Unassembled WGS sequence"/>
</dbReference>
<dbReference type="PROSITE" id="PS50088">
    <property type="entry name" value="ANK_REPEAT"/>
    <property type="match status" value="2"/>
</dbReference>
<dbReference type="SUPFAM" id="SSF48403">
    <property type="entry name" value="Ankyrin repeat"/>
    <property type="match status" value="1"/>
</dbReference>
<dbReference type="InterPro" id="IPR050745">
    <property type="entry name" value="Multifunctional_regulatory"/>
</dbReference>
<reference evidence="5" key="1">
    <citation type="submission" date="2022-05" db="EMBL/GenBank/DDBJ databases">
        <authorList>
            <person name="Okamura Y."/>
        </authorList>
    </citation>
    <scope>NUCLEOTIDE SEQUENCE</scope>
</reference>
<dbReference type="InterPro" id="IPR036770">
    <property type="entry name" value="Ankyrin_rpt-contain_sf"/>
</dbReference>
<dbReference type="EMBL" id="CALOZG010000013">
    <property type="protein sequence ID" value="CAH4031019.1"/>
    <property type="molecule type" value="Genomic_DNA"/>
</dbReference>
<dbReference type="PROSITE" id="PS50297">
    <property type="entry name" value="ANK_REP_REGION"/>
    <property type="match status" value="2"/>
</dbReference>
<evidence type="ECO:0008006" key="7">
    <source>
        <dbReference type="Google" id="ProtNLM"/>
    </source>
</evidence>
<dbReference type="Gene3D" id="1.25.40.20">
    <property type="entry name" value="Ankyrin repeat-containing domain"/>
    <property type="match status" value="1"/>
</dbReference>
<keyword evidence="1" id="KW-0677">Repeat</keyword>
<dbReference type="PANTHER" id="PTHR24189">
    <property type="entry name" value="MYOTROPHIN"/>
    <property type="match status" value="1"/>
</dbReference>
<organism evidence="5 6">
    <name type="scientific">Pieris brassicae</name>
    <name type="common">White butterfly</name>
    <name type="synonym">Large white butterfly</name>
    <dbReference type="NCBI Taxonomy" id="7116"/>
    <lineage>
        <taxon>Eukaryota</taxon>
        <taxon>Metazoa</taxon>
        <taxon>Ecdysozoa</taxon>
        <taxon>Arthropoda</taxon>
        <taxon>Hexapoda</taxon>
        <taxon>Insecta</taxon>
        <taxon>Pterygota</taxon>
        <taxon>Neoptera</taxon>
        <taxon>Endopterygota</taxon>
        <taxon>Lepidoptera</taxon>
        <taxon>Glossata</taxon>
        <taxon>Ditrysia</taxon>
        <taxon>Papilionoidea</taxon>
        <taxon>Pieridae</taxon>
        <taxon>Pierinae</taxon>
        <taxon>Pieris</taxon>
    </lineage>
</organism>
<sequence length="249" mass="27298">MADLFSTDPTDRTSVAKMSDSEEEALTTRDYQEIAEEIEKYKRDPETSEMFVSGWDDADVGVDIVKNPKANPIDHILWAAENGELETIKDILSNQPGLVHAKDADGYSPLHRASYSNHIHVISHLLSVGANVHSKTELGWTPLHSACKWNNYAAAARLLAAGADPAALSNGELTPLHLLSSIGQSKSTLLILFLREDVVEIAQKPNNSNETPKILACGHGIYAPLFDMVLPAASHIRSLEFTCNPYIRN</sequence>